<name>A0A3B0XS35_9ZZZZ</name>
<accession>A0A3B0XS35</accession>
<protein>
    <submittedName>
        <fullName evidence="1">Membrane protein insertion efficiency factor YidD</fullName>
    </submittedName>
</protein>
<dbReference type="PANTHER" id="PTHR33383:SF1">
    <property type="entry name" value="MEMBRANE PROTEIN INSERTION EFFICIENCY FACTOR-RELATED"/>
    <property type="match status" value="1"/>
</dbReference>
<dbReference type="SMART" id="SM01234">
    <property type="entry name" value="Haemolytic"/>
    <property type="match status" value="1"/>
</dbReference>
<dbReference type="PANTHER" id="PTHR33383">
    <property type="entry name" value="MEMBRANE PROTEIN INSERTION EFFICIENCY FACTOR-RELATED"/>
    <property type="match status" value="1"/>
</dbReference>
<gene>
    <name evidence="1" type="ORF">MNBD_GAMMA08-1691</name>
</gene>
<dbReference type="AlphaFoldDB" id="A0A3B0XS35"/>
<sequence>MMRKIFIGLIRFYQYAISPYLPPHCRYTPTCSTYAVEAISEFGVFRGGWMALRRIGRCHPWHKGGYDPLPEKAETPRKTKCNH</sequence>
<dbReference type="InterPro" id="IPR002696">
    <property type="entry name" value="Membr_insert_effic_factor_YidD"/>
</dbReference>
<dbReference type="NCBIfam" id="TIGR00278">
    <property type="entry name" value="membrane protein insertion efficiency factor YidD"/>
    <property type="match status" value="1"/>
</dbReference>
<dbReference type="HAMAP" id="MF_00386">
    <property type="entry name" value="UPF0161_YidD"/>
    <property type="match status" value="1"/>
</dbReference>
<organism evidence="1">
    <name type="scientific">hydrothermal vent metagenome</name>
    <dbReference type="NCBI Taxonomy" id="652676"/>
    <lineage>
        <taxon>unclassified sequences</taxon>
        <taxon>metagenomes</taxon>
        <taxon>ecological metagenomes</taxon>
    </lineage>
</organism>
<evidence type="ECO:0000313" key="1">
    <source>
        <dbReference type="EMBL" id="VAW66012.1"/>
    </source>
</evidence>
<reference evidence="1" key="1">
    <citation type="submission" date="2018-06" db="EMBL/GenBank/DDBJ databases">
        <authorList>
            <person name="Zhirakovskaya E."/>
        </authorList>
    </citation>
    <scope>NUCLEOTIDE SEQUENCE</scope>
</reference>
<proteinExistence type="inferred from homology"/>
<dbReference type="Pfam" id="PF01809">
    <property type="entry name" value="YidD"/>
    <property type="match status" value="1"/>
</dbReference>
<dbReference type="EMBL" id="UOFH01000335">
    <property type="protein sequence ID" value="VAW66012.1"/>
    <property type="molecule type" value="Genomic_DNA"/>
</dbReference>